<dbReference type="Pfam" id="PF13443">
    <property type="entry name" value="HTH_26"/>
    <property type="match status" value="1"/>
</dbReference>
<evidence type="ECO:0000259" key="1">
    <source>
        <dbReference type="Pfam" id="PF13443"/>
    </source>
</evidence>
<feature type="domain" description="HTH cro/C1-type" evidence="1">
    <location>
        <begin position="8"/>
        <end position="64"/>
    </location>
</feature>
<accession>A0A926ELY1</accession>
<evidence type="ECO:0000313" key="2">
    <source>
        <dbReference type="EMBL" id="MBC8580473.1"/>
    </source>
</evidence>
<proteinExistence type="predicted"/>
<gene>
    <name evidence="2" type="ORF">H8718_13135</name>
</gene>
<name>A0A926ELY1_9FIRM</name>
<dbReference type="EMBL" id="JACRSY010000021">
    <property type="protein sequence ID" value="MBC8580473.1"/>
    <property type="molecule type" value="Genomic_DNA"/>
</dbReference>
<dbReference type="Gene3D" id="1.10.260.40">
    <property type="entry name" value="lambda repressor-like DNA-binding domains"/>
    <property type="match status" value="1"/>
</dbReference>
<keyword evidence="3" id="KW-1185">Reference proteome</keyword>
<dbReference type="GO" id="GO:0003677">
    <property type="term" value="F:DNA binding"/>
    <property type="evidence" value="ECO:0007669"/>
    <property type="project" value="InterPro"/>
</dbReference>
<evidence type="ECO:0000313" key="3">
    <source>
        <dbReference type="Proteomes" id="UP000655830"/>
    </source>
</evidence>
<dbReference type="AlphaFoldDB" id="A0A926ELY1"/>
<sequence length="67" mass="8074">MISYKPFRHYMVEHDIDRDYLLNEVGISSTTFTKLNQDKPVRMDILEKICLHFKIPIEQVIEIKENH</sequence>
<reference evidence="2" key="1">
    <citation type="submission" date="2020-08" db="EMBL/GenBank/DDBJ databases">
        <title>Genome public.</title>
        <authorList>
            <person name="Liu C."/>
            <person name="Sun Q."/>
        </authorList>
    </citation>
    <scope>NUCLEOTIDE SEQUENCE</scope>
    <source>
        <strain evidence="2">NSJ-12</strain>
    </source>
</reference>
<comment type="caution">
    <text evidence="2">The sequence shown here is derived from an EMBL/GenBank/DDBJ whole genome shotgun (WGS) entry which is preliminary data.</text>
</comment>
<protein>
    <submittedName>
        <fullName evidence="2">Helix-turn-helix transcriptional regulator</fullName>
    </submittedName>
</protein>
<dbReference type="Proteomes" id="UP000655830">
    <property type="component" value="Unassembled WGS sequence"/>
</dbReference>
<dbReference type="InterPro" id="IPR001387">
    <property type="entry name" value="Cro/C1-type_HTH"/>
</dbReference>
<dbReference type="RefSeq" id="WP_249333247.1">
    <property type="nucleotide sequence ID" value="NZ_JACRSY010000021.1"/>
</dbReference>
<dbReference type="InterPro" id="IPR010982">
    <property type="entry name" value="Lambda_DNA-bd_dom_sf"/>
</dbReference>
<organism evidence="2 3">
    <name type="scientific">Zhenhengia yiwuensis</name>
    <dbReference type="NCBI Taxonomy" id="2763666"/>
    <lineage>
        <taxon>Bacteria</taxon>
        <taxon>Bacillati</taxon>
        <taxon>Bacillota</taxon>
        <taxon>Clostridia</taxon>
        <taxon>Lachnospirales</taxon>
        <taxon>Lachnospiraceae</taxon>
        <taxon>Zhenhengia</taxon>
    </lineage>
</organism>